<reference evidence="1 2" key="1">
    <citation type="submission" date="2012-04" db="EMBL/GenBank/DDBJ databases">
        <title>The Genome Sequence of Bartonella koehlerae C-29.</title>
        <authorList>
            <consortium name="The Broad Institute Genome Sequencing Platform"/>
            <consortium name="The Broad Institute Genome Sequencing Center for Infectious Disease"/>
            <person name="Feldgarden M."/>
            <person name="Kirby J."/>
            <person name="Kosoy M."/>
            <person name="Birtles R."/>
            <person name="Probert W.S."/>
            <person name="Chiaraviglio L."/>
            <person name="Walker B."/>
            <person name="Young S.K."/>
            <person name="Zeng Q."/>
            <person name="Gargeya S."/>
            <person name="Fitzgerald M."/>
            <person name="Haas B."/>
            <person name="Abouelleil A."/>
            <person name="Alvarado L."/>
            <person name="Arachchi H.M."/>
            <person name="Berlin A.M."/>
            <person name="Chapman S.B."/>
            <person name="Goldberg J."/>
            <person name="Griggs A."/>
            <person name="Gujja S."/>
            <person name="Hansen M."/>
            <person name="Howarth C."/>
            <person name="Imamovic A."/>
            <person name="Larimer J."/>
            <person name="McCowen C."/>
            <person name="Montmayeur A."/>
            <person name="Murphy C."/>
            <person name="Neiman D."/>
            <person name="Pearson M."/>
            <person name="Priest M."/>
            <person name="Roberts A."/>
            <person name="Saif S."/>
            <person name="Shea T."/>
            <person name="Sisk P."/>
            <person name="Sykes S."/>
            <person name="Wortman J."/>
            <person name="Nusbaum C."/>
            <person name="Birren B."/>
        </authorList>
    </citation>
    <scope>NUCLEOTIDE SEQUENCE [LARGE SCALE GENOMIC DNA]</scope>
    <source>
        <strain evidence="1 2">C-29</strain>
    </source>
</reference>
<dbReference type="HOGENOM" id="CLU_3004853_0_0_5"/>
<dbReference type="AlphaFoldDB" id="A0A067WD08"/>
<organism evidence="1 2">
    <name type="scientific">Bartonella koehlerae C-29</name>
    <dbReference type="NCBI Taxonomy" id="1134510"/>
    <lineage>
        <taxon>Bacteria</taxon>
        <taxon>Pseudomonadati</taxon>
        <taxon>Pseudomonadota</taxon>
        <taxon>Alphaproteobacteria</taxon>
        <taxon>Hyphomicrobiales</taxon>
        <taxon>Bartonellaceae</taxon>
        <taxon>Bartonella</taxon>
    </lineage>
</organism>
<evidence type="ECO:0000313" key="2">
    <source>
        <dbReference type="Proteomes" id="UP000027015"/>
    </source>
</evidence>
<comment type="caution">
    <text evidence="1">The sequence shown here is derived from an EMBL/GenBank/DDBJ whole genome shotgun (WGS) entry which is preliminary data.</text>
</comment>
<dbReference type="Proteomes" id="UP000027015">
    <property type="component" value="Unassembled WGS sequence"/>
</dbReference>
<evidence type="ECO:0000313" key="1">
    <source>
        <dbReference type="EMBL" id="KEC54693.1"/>
    </source>
</evidence>
<name>A0A067WD08_9HYPH</name>
<dbReference type="PATRIC" id="fig|1134510.3.peg.1474"/>
<dbReference type="eggNOG" id="COG0566">
    <property type="taxonomic scope" value="Bacteria"/>
</dbReference>
<proteinExistence type="predicted"/>
<accession>A0A067WD08</accession>
<protein>
    <submittedName>
        <fullName evidence="1">Uncharacterized protein</fullName>
    </submittedName>
</protein>
<dbReference type="STRING" id="1134510.O9A_01307"/>
<dbReference type="EMBL" id="AHPL01000010">
    <property type="protein sequence ID" value="KEC54693.1"/>
    <property type="molecule type" value="Genomic_DNA"/>
</dbReference>
<keyword evidence="2" id="KW-1185">Reference proteome</keyword>
<sequence length="56" mass="6387">MPLLEVTQPTRPIYCVPQKIIDDIGDFHVHRGILGIGERKTPPSLQKFLHDLPKNL</sequence>
<gene>
    <name evidence="1" type="ORF">O9A_01307</name>
</gene>